<sequence length="648" mass="71691">MNSFLKPYRRQRPKVELIQSSRGGSAILIALGVLLVSICEVHAGLKIKRLNPTAVFLPANPIAIVAAEHAKRELSKLKDRYKNPEDFFNVCKQLENDAQSARAVADTTRKSFLSQLNVAPIPKEGVVLFNIHGQASFTYNAYAGTSGYNITLPTGIEVEKGKLKSSLSGKYSVPNIDPTKIIANTGLIRVNLVKGYDDWVRKKVKSDRYVYVASKRFVDMLSERNVAQEVGWAILTAGKTAEGSIEALKEQLVLEWTDIITWLRQVGEQKSEEAARDIAEAILKAAQEAVNGSKFDVTKLRKPELPPVWKGYDLDVDLGFTDYEYVATSPVLEKIAGILSLIGYKNKKAIAKPPPEKHLVFSISINKKPSFDPQEKLREFIDRLQKQPEEDFGLLGDKVSGQIEFGNVARLLKDGSEEIRAAFAEALSNTADASDGRYDGSGVFNYTNSNAVTWLEGRLRSLAIGNNGDAQVKRLVVDVASQSVSVDVELTHKHVLSKQDILKALNAGWGEADRQFNSARGKFVEQCSNFKNDCRKLTLGIKIVSQICDRVFDVKPLEPSDSPVALLTSPPGSSNLPDQARWRPIAVCPDQNDRSLEGDAPRRSWWGDDDPPVAFNLYPWPPKPPYAPKLTLAESVKLHLDPRSGSRN</sequence>
<keyword evidence="3" id="KW-1185">Reference proteome</keyword>
<comment type="caution">
    <text evidence="2">The sequence shown here is derived from an EMBL/GenBank/DDBJ whole genome shotgun (WGS) entry which is preliminary data.</text>
</comment>
<organism evidence="2 3">
    <name type="scientific">Bradyrhizobium japonicum</name>
    <dbReference type="NCBI Taxonomy" id="375"/>
    <lineage>
        <taxon>Bacteria</taxon>
        <taxon>Pseudomonadati</taxon>
        <taxon>Pseudomonadota</taxon>
        <taxon>Alphaproteobacteria</taxon>
        <taxon>Hyphomicrobiales</taxon>
        <taxon>Nitrobacteraceae</taxon>
        <taxon>Bradyrhizobium</taxon>
    </lineage>
</organism>
<accession>A0ABV2RVV1</accession>
<dbReference type="RefSeq" id="WP_354270160.1">
    <property type="nucleotide sequence ID" value="NZ_JBEPTQ010000002.1"/>
</dbReference>
<dbReference type="Proteomes" id="UP001549291">
    <property type="component" value="Unassembled WGS sequence"/>
</dbReference>
<protein>
    <submittedName>
        <fullName evidence="2">Uncharacterized protein</fullName>
    </submittedName>
</protein>
<feature type="compositionally biased region" description="Basic and acidic residues" evidence="1">
    <location>
        <begin position="591"/>
        <end position="606"/>
    </location>
</feature>
<feature type="region of interest" description="Disordered" evidence="1">
    <location>
        <begin position="590"/>
        <end position="609"/>
    </location>
</feature>
<dbReference type="EMBL" id="JBEPTQ010000002">
    <property type="protein sequence ID" value="MET4721058.1"/>
    <property type="molecule type" value="Genomic_DNA"/>
</dbReference>
<evidence type="ECO:0000313" key="3">
    <source>
        <dbReference type="Proteomes" id="UP001549291"/>
    </source>
</evidence>
<evidence type="ECO:0000313" key="2">
    <source>
        <dbReference type="EMBL" id="MET4721058.1"/>
    </source>
</evidence>
<proteinExistence type="predicted"/>
<evidence type="ECO:0000256" key="1">
    <source>
        <dbReference type="SAM" id="MobiDB-lite"/>
    </source>
</evidence>
<gene>
    <name evidence="2" type="ORF">ABIF63_005164</name>
</gene>
<name>A0ABV2RVV1_BRAJP</name>
<reference evidence="2 3" key="1">
    <citation type="submission" date="2024-06" db="EMBL/GenBank/DDBJ databases">
        <title>Genomic Encyclopedia of Type Strains, Phase V (KMG-V): Genome sequencing to study the core and pangenomes of soil and plant-associated prokaryotes.</title>
        <authorList>
            <person name="Whitman W."/>
        </authorList>
    </citation>
    <scope>NUCLEOTIDE SEQUENCE [LARGE SCALE GENOMIC DNA]</scope>
    <source>
        <strain evidence="2 3">USDA 160</strain>
    </source>
</reference>